<evidence type="ECO:0000313" key="8">
    <source>
        <dbReference type="Proteomes" id="UP000365297"/>
    </source>
</evidence>
<accession>A0A0B8RAJ2</accession>
<evidence type="ECO:0000313" key="1">
    <source>
        <dbReference type="EMBL" id="EAC5551168.1"/>
    </source>
</evidence>
<proteinExistence type="predicted"/>
<dbReference type="Proteomes" id="UP000528151">
    <property type="component" value="Unassembled WGS sequence"/>
</dbReference>
<dbReference type="EMBL" id="AABEKY010000006">
    <property type="protein sequence ID" value="EAG9388079.1"/>
    <property type="molecule type" value="Genomic_DNA"/>
</dbReference>
<dbReference type="Proteomes" id="UP000527632">
    <property type="component" value="Unassembled WGS sequence"/>
</dbReference>
<evidence type="ECO:0000313" key="6">
    <source>
        <dbReference type="EMBL" id="EDO0987170.1"/>
    </source>
</evidence>
<evidence type="ECO:0000313" key="9">
    <source>
        <dbReference type="Proteomes" id="UP000467536"/>
    </source>
</evidence>
<dbReference type="EMBL" id="AABBZO010000023">
    <property type="protein sequence ID" value="EAG4463496.1"/>
    <property type="molecule type" value="Genomic_DNA"/>
</dbReference>
<dbReference type="Proteomes" id="UP000365297">
    <property type="component" value="Unassembled WGS sequence"/>
</dbReference>
<reference evidence="7" key="1">
    <citation type="journal article" date="2018" name="Genome Biol.">
        <title>SKESA: strategic k-mer extension for scrupulous assemblies.</title>
        <authorList>
            <person name="Souvorov A."/>
            <person name="Agarwala R."/>
            <person name="Lipman D.J."/>
        </authorList>
    </citation>
    <scope>NUCLEOTIDE SEQUENCE [LARGE SCALE GENOMIC DNA]</scope>
    <source>
        <strain evidence="7">09CEB371LM</strain>
    </source>
</reference>
<dbReference type="EMBL" id="AABGUK010000001">
    <property type="protein sequence ID" value="EAH4241219.1"/>
    <property type="molecule type" value="Genomic_DNA"/>
</dbReference>
<dbReference type="Proteomes" id="UP000467536">
    <property type="component" value="Unassembled WGS sequence"/>
</dbReference>
<organism evidence="3 11">
    <name type="scientific">Listeria monocytogenes</name>
    <dbReference type="NCBI Taxonomy" id="1639"/>
    <lineage>
        <taxon>Bacteria</taxon>
        <taxon>Bacillati</taxon>
        <taxon>Bacillota</taxon>
        <taxon>Bacilli</taxon>
        <taxon>Bacillales</taxon>
        <taxon>Listeriaceae</taxon>
        <taxon>Listeria</taxon>
    </lineage>
</organism>
<evidence type="ECO:0000313" key="7">
    <source>
        <dbReference type="EMBL" id="HAA8053460.1"/>
    </source>
</evidence>
<evidence type="ECO:0000313" key="13">
    <source>
        <dbReference type="Proteomes" id="UP000528151"/>
    </source>
</evidence>
<dbReference type="AlphaFoldDB" id="A0A0B8RAJ2"/>
<name>A0A0B8RAJ2_LISMN</name>
<evidence type="ECO:0000313" key="5">
    <source>
        <dbReference type="EMBL" id="ECY9784475.1"/>
    </source>
</evidence>
<reference evidence="6 9" key="4">
    <citation type="submission" date="2019-08" db="EMBL/GenBank/DDBJ databases">
        <authorList>
            <person name="Ashton P.M."/>
            <person name="Dallman T."/>
            <person name="Nair S."/>
            <person name="De Pinna E."/>
            <person name="Peters T."/>
            <person name="Grant K."/>
        </authorList>
    </citation>
    <scope>NUCLEOTIDE SEQUENCE [LARGE SCALE GENOMIC DNA]</scope>
    <source>
        <strain evidence="6 9">788324</strain>
    </source>
</reference>
<gene>
    <name evidence="1" type="ORF">ARY78_12080</name>
    <name evidence="2" type="ORF">CA369_14585</name>
    <name evidence="3" type="ORF">CW845_11345</name>
    <name evidence="4" type="ORF">E5F58_04285</name>
    <name evidence="5" type="ORF">F6515_15975</name>
    <name evidence="6" type="ORF">FV747_14300</name>
    <name evidence="7" type="ORF">GHH22_09870</name>
</gene>
<evidence type="ECO:0000313" key="11">
    <source>
        <dbReference type="Proteomes" id="UP000522199"/>
    </source>
</evidence>
<evidence type="ECO:0000313" key="10">
    <source>
        <dbReference type="Proteomes" id="UP000489121"/>
    </source>
</evidence>
<dbReference type="Proteomes" id="UP000489121">
    <property type="component" value="Unassembled WGS sequence"/>
</dbReference>
<evidence type="ECO:0000313" key="12">
    <source>
        <dbReference type="Proteomes" id="UP000527632"/>
    </source>
</evidence>
<dbReference type="EMBL" id="AAAIXK010000006">
    <property type="protein sequence ID" value="EAC5551168.1"/>
    <property type="molecule type" value="Genomic_DNA"/>
</dbReference>
<evidence type="ECO:0000313" key="2">
    <source>
        <dbReference type="EMBL" id="EAG4463496.1"/>
    </source>
</evidence>
<dbReference type="EMBL" id="AANEHK010000020">
    <property type="protein sequence ID" value="EDO0987170.1"/>
    <property type="molecule type" value="Genomic_DNA"/>
</dbReference>
<evidence type="ECO:0000313" key="3">
    <source>
        <dbReference type="EMBL" id="EAG9388079.1"/>
    </source>
</evidence>
<sequence>MVGGCNLDKSSIMDVIKMNLTEALTDVITSKELVERSDKILYVDENQQSINDNLSLEERELLEDISAQWDLYLVNSYDIDTLQSLDFEKVKFPEAYLKEWYRQTI</sequence>
<reference evidence="3 11" key="2">
    <citation type="submission" date="2019-04" db="EMBL/GenBank/DDBJ databases">
        <authorList>
            <consortium name="GenomeTrakr network: Whole genome sequencing for foodborne pathogen traceback"/>
        </authorList>
    </citation>
    <scope>NUCLEOTIDE SEQUENCE [LARGE SCALE GENOMIC DNA]</scope>
    <source>
        <strain evidence="3 11">CFSAN072474</strain>
    </source>
</reference>
<reference evidence="7" key="6">
    <citation type="submission" date="2019-10" db="EMBL/GenBank/DDBJ databases">
        <authorList>
            <consortium name="NCBI Pathogen Detection Project"/>
        </authorList>
    </citation>
    <scope>NUCLEOTIDE SEQUENCE</scope>
    <source>
        <strain evidence="7">09CEB371LM</strain>
    </source>
</reference>
<dbReference type="EMBL" id="AALGDA010000119">
    <property type="protein sequence ID" value="ECY9784475.1"/>
    <property type="molecule type" value="Genomic_DNA"/>
</dbReference>
<protein>
    <submittedName>
        <fullName evidence="3">Uncharacterized protein</fullName>
    </submittedName>
</protein>
<evidence type="ECO:0000313" key="4">
    <source>
        <dbReference type="EMBL" id="EAH4241219.1"/>
    </source>
</evidence>
<comment type="caution">
    <text evidence="3">The sequence shown here is derived from an EMBL/GenBank/DDBJ whole genome shotgun (WGS) entry which is preliminary data.</text>
</comment>
<reference evidence="5 10" key="5">
    <citation type="submission" date="2019-09" db="EMBL/GenBank/DDBJ databases">
        <authorList>
            <consortium name="PulseNet: The National Subtyping Network for Foodborne Disease Surveillance"/>
            <person name="Tarr C.L."/>
            <person name="Trees E."/>
            <person name="Katz L.S."/>
            <person name="Carleton-Romer H.A."/>
            <person name="Stroika S."/>
            <person name="Kucerova Z."/>
            <person name="Roache K.F."/>
            <person name="Sabol A.L."/>
            <person name="Besser J."/>
            <person name="Gerner-Smidt P."/>
        </authorList>
    </citation>
    <scope>NUCLEOTIDE SEQUENCE [LARGE SCALE GENOMIC DNA]</scope>
    <source>
        <strain evidence="5 10">PNUSAL005692</strain>
    </source>
</reference>
<dbReference type="EMBL" id="DAAEEB010000006">
    <property type="protein sequence ID" value="HAA8053460.1"/>
    <property type="molecule type" value="Genomic_DNA"/>
</dbReference>
<reference evidence="4 12" key="3">
    <citation type="submission" date="2019-04" db="EMBL/GenBank/DDBJ databases">
        <authorList>
            <consortium name="GenomeTrakr: Next Generation Sequencing Network for Food Pathogen Tracability"/>
        </authorList>
    </citation>
    <scope>NUCLEOTIDE SEQUENCE [LARGE SCALE GENOMIC DNA]</scope>
    <source>
        <strain evidence="2 13">CFSAN063727</strain>
        <strain evidence="1 8">FDA00007096</strain>
        <strain evidence="4 12">LS1344</strain>
    </source>
</reference>
<dbReference type="Proteomes" id="UP000840039">
    <property type="component" value="Unassembled WGS sequence"/>
</dbReference>
<dbReference type="KEGG" id="lmok:CQ02_02410"/>
<dbReference type="Proteomes" id="UP000522199">
    <property type="component" value="Unassembled WGS sequence"/>
</dbReference>